<keyword evidence="3 10" id="KW-0808">Transferase</keyword>
<dbReference type="InterPro" id="IPR001095">
    <property type="entry name" value="Acetyl_CoA_COase_a_su"/>
</dbReference>
<dbReference type="SUPFAM" id="SSF52096">
    <property type="entry name" value="ClpP/crotonase"/>
    <property type="match status" value="1"/>
</dbReference>
<evidence type="ECO:0000256" key="7">
    <source>
        <dbReference type="ARBA" id="ARBA00023098"/>
    </source>
</evidence>
<keyword evidence="7 10" id="KW-0443">Lipid metabolism</keyword>
<dbReference type="HAMAP" id="MF_00823">
    <property type="entry name" value="AcetylCoA_CT_alpha"/>
    <property type="match status" value="1"/>
</dbReference>
<dbReference type="GO" id="GO:0009317">
    <property type="term" value="C:acetyl-CoA carboxylase complex"/>
    <property type="evidence" value="ECO:0007669"/>
    <property type="project" value="InterPro"/>
</dbReference>
<dbReference type="InterPro" id="IPR029045">
    <property type="entry name" value="ClpP/crotonase-like_dom_sf"/>
</dbReference>
<comment type="subunit">
    <text evidence="10">Acetyl-CoA carboxylase is a heterohexamer composed of biotin carboxyl carrier protein (AccB), biotin carboxylase (AccC) and two subunits each of ACCase subunit alpha (AccA) and ACCase subunit beta (AccD).</text>
</comment>
<organism evidence="12 13">
    <name type="scientific">Candidatus Avitreponema avistercoris</name>
    <dbReference type="NCBI Taxonomy" id="2840705"/>
    <lineage>
        <taxon>Bacteria</taxon>
        <taxon>Pseudomonadati</taxon>
        <taxon>Spirochaetota</taxon>
        <taxon>Spirochaetia</taxon>
        <taxon>Spirochaetales</taxon>
        <taxon>Candidatus Avitreponema</taxon>
    </lineage>
</organism>
<evidence type="ECO:0000256" key="5">
    <source>
        <dbReference type="ARBA" id="ARBA00022832"/>
    </source>
</evidence>
<keyword evidence="6 10" id="KW-0067">ATP-binding</keyword>
<comment type="subcellular location">
    <subcellularLocation>
        <location evidence="10">Cytoplasm</location>
    </subcellularLocation>
</comment>
<dbReference type="GO" id="GO:0006633">
    <property type="term" value="P:fatty acid biosynthetic process"/>
    <property type="evidence" value="ECO:0007669"/>
    <property type="project" value="UniProtKB-KW"/>
</dbReference>
<dbReference type="AlphaFoldDB" id="A0A9D9HD41"/>
<dbReference type="InterPro" id="IPR011763">
    <property type="entry name" value="COA_CT_C"/>
</dbReference>
<accession>A0A9D9HD41</accession>
<sequence length="319" mass="34700">MINDKQQELLESLQALAKQSGLDITDELGKITEKFENSEKAVAEVWERVEVARNSGRPRTLDYVNLIFDDFTELHGDRFFGDDPAMIGGIGFINGMAVTVIGNQKGRNLKETIDRNGGMSNPEGYRKALRLAKQAEKFHRPVVTFIDTQGAYPGLAAEERGIGEAIAVNLREFSRLKTPVICIIIGEGGSGGALGIGVGDKIYMLENAIYSVISPEGFASILLRDSSRARDAAAMMKITSQEVLDLKVINGVIPEPEGGAHCDPAAAAAAIRKRIAADLEDLCRRNPEVLVKYRNKKIRESGAFYDDDGGIESSMNPAD</sequence>
<gene>
    <name evidence="10" type="primary">accA</name>
    <name evidence="12" type="ORF">IAA96_01640</name>
</gene>
<keyword evidence="10" id="KW-0963">Cytoplasm</keyword>
<dbReference type="EC" id="2.1.3.15" evidence="10"/>
<evidence type="ECO:0000256" key="2">
    <source>
        <dbReference type="ARBA" id="ARBA00022516"/>
    </source>
</evidence>
<evidence type="ECO:0000256" key="6">
    <source>
        <dbReference type="ARBA" id="ARBA00022840"/>
    </source>
</evidence>
<keyword evidence="8 10" id="KW-0275">Fatty acid biosynthesis</keyword>
<reference evidence="12" key="1">
    <citation type="submission" date="2020-10" db="EMBL/GenBank/DDBJ databases">
        <authorList>
            <person name="Gilroy R."/>
        </authorList>
    </citation>
    <scope>NUCLEOTIDE SEQUENCE</scope>
    <source>
        <strain evidence="12">B3-4054</strain>
    </source>
</reference>
<keyword evidence="12" id="KW-0436">Ligase</keyword>
<comment type="function">
    <text evidence="10">Component of the acetyl coenzyme A carboxylase (ACC) complex. First, biotin carboxylase catalyzes the carboxylation of biotin on its carrier protein (BCCP) and then the CO(2) group is transferred by the carboxyltransferase to acetyl-CoA to form malonyl-CoA.</text>
</comment>
<keyword evidence="5 10" id="KW-0276">Fatty acid metabolism</keyword>
<feature type="domain" description="CoA carboxyltransferase C-terminal" evidence="11">
    <location>
        <begin position="37"/>
        <end position="281"/>
    </location>
</feature>
<reference evidence="12" key="2">
    <citation type="journal article" date="2021" name="PeerJ">
        <title>Extensive microbial diversity within the chicken gut microbiome revealed by metagenomics and culture.</title>
        <authorList>
            <person name="Gilroy R."/>
            <person name="Ravi A."/>
            <person name="Getino M."/>
            <person name="Pursley I."/>
            <person name="Horton D.L."/>
            <person name="Alikhan N.F."/>
            <person name="Baker D."/>
            <person name="Gharbi K."/>
            <person name="Hall N."/>
            <person name="Watson M."/>
            <person name="Adriaenssens E.M."/>
            <person name="Foster-Nyarko E."/>
            <person name="Jarju S."/>
            <person name="Secka A."/>
            <person name="Antonio M."/>
            <person name="Oren A."/>
            <person name="Chaudhuri R.R."/>
            <person name="La Ragione R."/>
            <person name="Hildebrand F."/>
            <person name="Pallen M.J."/>
        </authorList>
    </citation>
    <scope>NUCLEOTIDE SEQUENCE</scope>
    <source>
        <strain evidence="12">B3-4054</strain>
    </source>
</reference>
<dbReference type="EMBL" id="JADIMS010000029">
    <property type="protein sequence ID" value="MBO8449790.1"/>
    <property type="molecule type" value="Genomic_DNA"/>
</dbReference>
<dbReference type="NCBIfam" id="TIGR00513">
    <property type="entry name" value="accA"/>
    <property type="match status" value="1"/>
</dbReference>
<evidence type="ECO:0000256" key="4">
    <source>
        <dbReference type="ARBA" id="ARBA00022741"/>
    </source>
</evidence>
<dbReference type="PANTHER" id="PTHR42853">
    <property type="entry name" value="ACETYL-COENZYME A CARBOXYLASE CARBOXYL TRANSFERASE SUBUNIT ALPHA"/>
    <property type="match status" value="1"/>
</dbReference>
<dbReference type="Gene3D" id="3.90.226.10">
    <property type="entry name" value="2-enoyl-CoA Hydratase, Chain A, domain 1"/>
    <property type="match status" value="1"/>
</dbReference>
<dbReference type="GO" id="GO:0016743">
    <property type="term" value="F:carboxyl- or carbamoyltransferase activity"/>
    <property type="evidence" value="ECO:0007669"/>
    <property type="project" value="UniProtKB-UniRule"/>
</dbReference>
<evidence type="ECO:0000313" key="13">
    <source>
        <dbReference type="Proteomes" id="UP000823616"/>
    </source>
</evidence>
<evidence type="ECO:0000256" key="1">
    <source>
        <dbReference type="ARBA" id="ARBA00004956"/>
    </source>
</evidence>
<keyword evidence="4 10" id="KW-0547">Nucleotide-binding</keyword>
<evidence type="ECO:0000256" key="10">
    <source>
        <dbReference type="HAMAP-Rule" id="MF_00823"/>
    </source>
</evidence>
<dbReference type="GO" id="GO:0003989">
    <property type="term" value="F:acetyl-CoA carboxylase activity"/>
    <property type="evidence" value="ECO:0007669"/>
    <property type="project" value="InterPro"/>
</dbReference>
<comment type="pathway">
    <text evidence="1 10">Lipid metabolism; malonyl-CoA biosynthesis; malonyl-CoA from acetyl-CoA: step 1/1.</text>
</comment>
<evidence type="ECO:0000256" key="3">
    <source>
        <dbReference type="ARBA" id="ARBA00022679"/>
    </source>
</evidence>
<evidence type="ECO:0000256" key="8">
    <source>
        <dbReference type="ARBA" id="ARBA00023160"/>
    </source>
</evidence>
<dbReference type="Pfam" id="PF03255">
    <property type="entry name" value="ACCA"/>
    <property type="match status" value="1"/>
</dbReference>
<dbReference type="PRINTS" id="PR01069">
    <property type="entry name" value="ACCCTRFRASEA"/>
</dbReference>
<comment type="catalytic activity">
    <reaction evidence="9 10">
        <text>N(6)-carboxybiotinyl-L-lysyl-[protein] + acetyl-CoA = N(6)-biotinyl-L-lysyl-[protein] + malonyl-CoA</text>
        <dbReference type="Rhea" id="RHEA:54728"/>
        <dbReference type="Rhea" id="RHEA-COMP:10505"/>
        <dbReference type="Rhea" id="RHEA-COMP:10506"/>
        <dbReference type="ChEBI" id="CHEBI:57288"/>
        <dbReference type="ChEBI" id="CHEBI:57384"/>
        <dbReference type="ChEBI" id="CHEBI:83144"/>
        <dbReference type="ChEBI" id="CHEBI:83145"/>
        <dbReference type="EC" id="2.1.3.15"/>
    </reaction>
</comment>
<dbReference type="PROSITE" id="PS50989">
    <property type="entry name" value="COA_CT_CTER"/>
    <property type="match status" value="1"/>
</dbReference>
<name>A0A9D9HD41_9SPIR</name>
<dbReference type="PANTHER" id="PTHR42853:SF3">
    <property type="entry name" value="ACETYL-COENZYME A CARBOXYLASE CARBOXYL TRANSFERASE SUBUNIT ALPHA, CHLOROPLASTIC"/>
    <property type="match status" value="1"/>
</dbReference>
<evidence type="ECO:0000256" key="9">
    <source>
        <dbReference type="ARBA" id="ARBA00049152"/>
    </source>
</evidence>
<comment type="similarity">
    <text evidence="10">Belongs to the AccA family.</text>
</comment>
<protein>
    <recommendedName>
        <fullName evidence="10">Acetyl-coenzyme A carboxylase carboxyl transferase subunit alpha</fullName>
        <shortName evidence="10">ACCase subunit alpha</shortName>
        <shortName evidence="10">Acetyl-CoA carboxylase carboxyltransferase subunit alpha</shortName>
        <ecNumber evidence="10">2.1.3.15</ecNumber>
    </recommendedName>
</protein>
<evidence type="ECO:0000259" key="11">
    <source>
        <dbReference type="PROSITE" id="PS50989"/>
    </source>
</evidence>
<keyword evidence="2 10" id="KW-0444">Lipid biosynthesis</keyword>
<dbReference type="GO" id="GO:2001295">
    <property type="term" value="P:malonyl-CoA biosynthetic process"/>
    <property type="evidence" value="ECO:0007669"/>
    <property type="project" value="UniProtKB-UniRule"/>
</dbReference>
<dbReference type="GO" id="GO:0005524">
    <property type="term" value="F:ATP binding"/>
    <property type="evidence" value="ECO:0007669"/>
    <property type="project" value="UniProtKB-KW"/>
</dbReference>
<dbReference type="NCBIfam" id="NF041504">
    <property type="entry name" value="AccA_sub"/>
    <property type="match status" value="1"/>
</dbReference>
<dbReference type="Proteomes" id="UP000823616">
    <property type="component" value="Unassembled WGS sequence"/>
</dbReference>
<dbReference type="NCBIfam" id="NF004344">
    <property type="entry name" value="PRK05724.1"/>
    <property type="match status" value="1"/>
</dbReference>
<evidence type="ECO:0000313" key="12">
    <source>
        <dbReference type="EMBL" id="MBO8449790.1"/>
    </source>
</evidence>
<proteinExistence type="inferred from homology"/>
<comment type="caution">
    <text evidence="12">The sequence shown here is derived from an EMBL/GenBank/DDBJ whole genome shotgun (WGS) entry which is preliminary data.</text>
</comment>